<sequence length="49" mass="5324">MHTYTIPSTLKAWLDNVILPGRTAAEGSALAYTDHRGHQSVPVLRALHG</sequence>
<accession>A0ABP6R2V7</accession>
<evidence type="ECO:0000313" key="1">
    <source>
        <dbReference type="EMBL" id="GAA3273189.1"/>
    </source>
</evidence>
<comment type="caution">
    <text evidence="1">The sequence shown here is derived from an EMBL/GenBank/DDBJ whole genome shotgun (WGS) entry which is preliminary data.</text>
</comment>
<proteinExistence type="predicted"/>
<reference evidence="2" key="1">
    <citation type="journal article" date="2019" name="Int. J. Syst. Evol. Microbiol.">
        <title>The Global Catalogue of Microorganisms (GCM) 10K type strain sequencing project: providing services to taxonomists for standard genome sequencing and annotation.</title>
        <authorList>
            <consortium name="The Broad Institute Genomics Platform"/>
            <consortium name="The Broad Institute Genome Sequencing Center for Infectious Disease"/>
            <person name="Wu L."/>
            <person name="Ma J."/>
        </authorList>
    </citation>
    <scope>NUCLEOTIDE SEQUENCE [LARGE SCALE GENOMIC DNA]</scope>
    <source>
        <strain evidence="2">JCM 9381</strain>
    </source>
</reference>
<keyword evidence="2" id="KW-1185">Reference proteome</keyword>
<gene>
    <name evidence="1" type="ORF">GCM10010469_52030</name>
</gene>
<evidence type="ECO:0000313" key="2">
    <source>
        <dbReference type="Proteomes" id="UP001500728"/>
    </source>
</evidence>
<dbReference type="SUPFAM" id="SSF52218">
    <property type="entry name" value="Flavoproteins"/>
    <property type="match status" value="1"/>
</dbReference>
<name>A0ABP6R2V7_9ACTN</name>
<dbReference type="InterPro" id="IPR029039">
    <property type="entry name" value="Flavoprotein-like_sf"/>
</dbReference>
<organism evidence="1 2">
    <name type="scientific">Streptomyces labedae</name>
    <dbReference type="NCBI Taxonomy" id="285569"/>
    <lineage>
        <taxon>Bacteria</taxon>
        <taxon>Bacillati</taxon>
        <taxon>Actinomycetota</taxon>
        <taxon>Actinomycetes</taxon>
        <taxon>Kitasatosporales</taxon>
        <taxon>Streptomycetaceae</taxon>
        <taxon>Streptomyces</taxon>
    </lineage>
</organism>
<dbReference type="EMBL" id="BAAAUW010000030">
    <property type="protein sequence ID" value="GAA3273189.1"/>
    <property type="molecule type" value="Genomic_DNA"/>
</dbReference>
<dbReference type="Proteomes" id="UP001500728">
    <property type="component" value="Unassembled WGS sequence"/>
</dbReference>
<protein>
    <submittedName>
        <fullName evidence="1">Uncharacterized protein</fullName>
    </submittedName>
</protein>
<dbReference type="Gene3D" id="3.40.50.360">
    <property type="match status" value="1"/>
</dbReference>